<evidence type="ECO:0000313" key="3">
    <source>
        <dbReference type="Proteomes" id="UP000030487"/>
    </source>
</evidence>
<evidence type="ECO:0000256" key="1">
    <source>
        <dbReference type="SAM" id="Phobius"/>
    </source>
</evidence>
<evidence type="ECO:0008006" key="4">
    <source>
        <dbReference type="Google" id="ProtNLM"/>
    </source>
</evidence>
<evidence type="ECO:0000313" key="2">
    <source>
        <dbReference type="EMBL" id="KGR87108.1"/>
    </source>
</evidence>
<organism evidence="2 3">
    <name type="scientific">Lysinibacillus boronitolerans JCM 21713 = 10a = NBRC 103108</name>
    <dbReference type="NCBI Taxonomy" id="1294264"/>
    <lineage>
        <taxon>Bacteria</taxon>
        <taxon>Bacillati</taxon>
        <taxon>Bacillota</taxon>
        <taxon>Bacilli</taxon>
        <taxon>Bacillales</taxon>
        <taxon>Bacillaceae</taxon>
        <taxon>Lysinibacillus</taxon>
    </lineage>
</organism>
<keyword evidence="3" id="KW-1185">Reference proteome</keyword>
<name>A0ABR4Y2W0_9BACI</name>
<dbReference type="RefSeq" id="WP_036076562.1">
    <property type="nucleotide sequence ID" value="NZ_AVCW01000014.1"/>
</dbReference>
<reference evidence="2 3" key="1">
    <citation type="submission" date="2014-02" db="EMBL/GenBank/DDBJ databases">
        <title>Draft genome sequence of Lysinibacillus boronitolerans NBRC 103108.</title>
        <authorList>
            <person name="Zhang F."/>
            <person name="Wang G."/>
            <person name="Zhang L."/>
        </authorList>
    </citation>
    <scope>NUCLEOTIDE SEQUENCE [LARGE SCALE GENOMIC DNA]</scope>
    <source>
        <strain evidence="2 3">NBRC 103108</strain>
    </source>
</reference>
<gene>
    <name evidence="2" type="ORF">CD31_07780</name>
</gene>
<protein>
    <recommendedName>
        <fullName evidence="4">DUF4830 domain-containing protein</fullName>
    </recommendedName>
</protein>
<keyword evidence="1" id="KW-1133">Transmembrane helix</keyword>
<comment type="caution">
    <text evidence="2">The sequence shown here is derived from an EMBL/GenBank/DDBJ whole genome shotgun (WGS) entry which is preliminary data.</text>
</comment>
<proteinExistence type="predicted"/>
<keyword evidence="1" id="KW-0472">Membrane</keyword>
<sequence>MLQKWLFGIGGVVLMFIMLFLFLGNSASEDTLLAKNIMEKANSGTTVVSLNKLTDFDWEKAQIFGPYTTKEVIEETLDIQFKGSISGLDVREDIFLLVFAKEGHAIKTAVLYRNIGDYSTKNGMLTPDNDLLSIK</sequence>
<dbReference type="EMBL" id="JPVR01000068">
    <property type="protein sequence ID" value="KGR87108.1"/>
    <property type="molecule type" value="Genomic_DNA"/>
</dbReference>
<accession>A0ABR4Y2W0</accession>
<dbReference type="Proteomes" id="UP000030487">
    <property type="component" value="Unassembled WGS sequence"/>
</dbReference>
<keyword evidence="1" id="KW-0812">Transmembrane</keyword>
<feature type="transmembrane region" description="Helical" evidence="1">
    <location>
        <begin position="6"/>
        <end position="23"/>
    </location>
</feature>